<reference evidence="1 2" key="2">
    <citation type="journal article" date="2018" name="Nature">
        <title>Mutant phenotypes for thousands of bacterial genes of unknown function.</title>
        <authorList>
            <person name="Price M.N."/>
            <person name="Wetmore K.M."/>
            <person name="Waters R.J."/>
            <person name="Callaghan M."/>
            <person name="Ray J."/>
            <person name="Liu H."/>
            <person name="Kuehl J.V."/>
            <person name="Melnyk R.A."/>
            <person name="Lamson J.S."/>
            <person name="Suh Y."/>
            <person name="Carlson H.K."/>
            <person name="Esquivel Z."/>
            <person name="Sadeeshkumar H."/>
            <person name="Chakraborty R."/>
            <person name="Zane G.M."/>
            <person name="Rubin B.E."/>
            <person name="Wall J.D."/>
            <person name="Visel A."/>
            <person name="Bristow J."/>
            <person name="Blow M.J."/>
            <person name="Arkin A.P."/>
            <person name="Deutschbauer A.M."/>
        </authorList>
    </citation>
    <scope>NUCLEOTIDE SEQUENCE [LARGE SCALE GENOMIC DNA]</scope>
    <source>
        <strain evidence="1 2">FW300-N1B4</strain>
    </source>
</reference>
<dbReference type="OrthoDB" id="9759612at2"/>
<dbReference type="EMBL" id="LUKJ01000002">
    <property type="protein sequence ID" value="KZN20478.1"/>
    <property type="molecule type" value="Genomic_DNA"/>
</dbReference>
<reference evidence="2" key="1">
    <citation type="submission" date="2016-03" db="EMBL/GenBank/DDBJ databases">
        <authorList>
            <person name="Ray J."/>
            <person name="Price M."/>
            <person name="Deutschbauer A."/>
        </authorList>
    </citation>
    <scope>NUCLEOTIDE SEQUENCE [LARGE SCALE GENOMIC DNA]</scope>
    <source>
        <strain evidence="2">FW300-N1B4</strain>
    </source>
</reference>
<proteinExistence type="predicted"/>
<evidence type="ECO:0000313" key="1">
    <source>
        <dbReference type="EMBL" id="KZN20478.1"/>
    </source>
</evidence>
<comment type="caution">
    <text evidence="1">The sequence shown here is derived from an EMBL/GenBank/DDBJ whole genome shotgun (WGS) entry which is preliminary data.</text>
</comment>
<dbReference type="InterPro" id="IPR027417">
    <property type="entry name" value="P-loop_NTPase"/>
</dbReference>
<dbReference type="RefSeq" id="WP_063340523.1">
    <property type="nucleotide sequence ID" value="NZ_LUKJ01000002.1"/>
</dbReference>
<gene>
    <name evidence="1" type="ORF">A1D17_02750</name>
</gene>
<sequence length="221" mass="24868">MFYDEIKSGWQQGKVRVGLPGRRSRELELVDDRHASIEAEGLLGLKAKFLSRPERMKLVHLVKSEFGHHERELPFATIRHWMAESKAVLLTGKCGVGKTCLLSAALPDAVFINGRTADPSKPHWFWHQITEDPSRPLVVDEPHALPPLVLMELLKIVREQGRGFVVIDQAESGERFEFLSRAMTNTPVGIVPGPESNFLWVKLSSFRGEVALAKWTGKLVE</sequence>
<dbReference type="Proteomes" id="UP000076489">
    <property type="component" value="Unassembled WGS sequence"/>
</dbReference>
<accession>A0A161XFC0</accession>
<dbReference type="AlphaFoldDB" id="A0A161XFC0"/>
<evidence type="ECO:0000313" key="2">
    <source>
        <dbReference type="Proteomes" id="UP000076489"/>
    </source>
</evidence>
<protein>
    <submittedName>
        <fullName evidence="1">Uncharacterized protein</fullName>
    </submittedName>
</protein>
<name>A0A161XFC0_PSEFL</name>
<organism evidence="1 2">
    <name type="scientific">Pseudomonas fluorescens</name>
    <dbReference type="NCBI Taxonomy" id="294"/>
    <lineage>
        <taxon>Bacteria</taxon>
        <taxon>Pseudomonadati</taxon>
        <taxon>Pseudomonadota</taxon>
        <taxon>Gammaproteobacteria</taxon>
        <taxon>Pseudomonadales</taxon>
        <taxon>Pseudomonadaceae</taxon>
        <taxon>Pseudomonas</taxon>
    </lineage>
</organism>
<dbReference type="SUPFAM" id="SSF52540">
    <property type="entry name" value="P-loop containing nucleoside triphosphate hydrolases"/>
    <property type="match status" value="1"/>
</dbReference>